<sequence length="257" mass="28445">DEITNLIIDTFVEYAVKVGIGTTQAEIVANTMVTLSSVNVRGKIIARLRNVRIIYNNNSFESTRDMPDTMPLSSLETVIQALLEVIICGAPSVDPDLNLIHSSMLGYLAALLPLSAKNGDMKELLWLCGIFDMDIDNSELSTTYFAIFEKLDIPDNRTALLLVSLMVTMLQNAEHEPERLFLYGFLAEAANAVQSILLAVASVPQLARPPENHTSYLEEVKFNNLMECGSFQSVTREKMKNNARLASELVDCIISPD</sequence>
<name>A0A9N9GL02_9GLOM</name>
<dbReference type="OrthoDB" id="2417049at2759"/>
<evidence type="ECO:0000313" key="2">
    <source>
        <dbReference type="Proteomes" id="UP000789396"/>
    </source>
</evidence>
<accession>A0A9N9GL02</accession>
<proteinExistence type="predicted"/>
<protein>
    <submittedName>
        <fullName evidence="1">9397_t:CDS:1</fullName>
    </submittedName>
</protein>
<comment type="caution">
    <text evidence="1">The sequence shown here is derived from an EMBL/GenBank/DDBJ whole genome shotgun (WGS) entry which is preliminary data.</text>
</comment>
<dbReference type="Proteomes" id="UP000789396">
    <property type="component" value="Unassembled WGS sequence"/>
</dbReference>
<keyword evidence="2" id="KW-1185">Reference proteome</keyword>
<dbReference type="EMBL" id="CAJVPZ010010097">
    <property type="protein sequence ID" value="CAG8616189.1"/>
    <property type="molecule type" value="Genomic_DNA"/>
</dbReference>
<gene>
    <name evidence="1" type="ORF">RFULGI_LOCUS7178</name>
</gene>
<feature type="non-terminal residue" evidence="1">
    <location>
        <position position="257"/>
    </location>
</feature>
<organism evidence="1 2">
    <name type="scientific">Racocetra fulgida</name>
    <dbReference type="NCBI Taxonomy" id="60492"/>
    <lineage>
        <taxon>Eukaryota</taxon>
        <taxon>Fungi</taxon>
        <taxon>Fungi incertae sedis</taxon>
        <taxon>Mucoromycota</taxon>
        <taxon>Glomeromycotina</taxon>
        <taxon>Glomeromycetes</taxon>
        <taxon>Diversisporales</taxon>
        <taxon>Gigasporaceae</taxon>
        <taxon>Racocetra</taxon>
    </lineage>
</organism>
<dbReference type="AlphaFoldDB" id="A0A9N9GL02"/>
<evidence type="ECO:0000313" key="1">
    <source>
        <dbReference type="EMBL" id="CAG8616189.1"/>
    </source>
</evidence>
<reference evidence="1" key="1">
    <citation type="submission" date="2021-06" db="EMBL/GenBank/DDBJ databases">
        <authorList>
            <person name="Kallberg Y."/>
            <person name="Tangrot J."/>
            <person name="Rosling A."/>
        </authorList>
    </citation>
    <scope>NUCLEOTIDE SEQUENCE</scope>
    <source>
        <strain evidence="1">IN212</strain>
    </source>
</reference>